<sequence length="109" mass="11836">MLEASAQHTVLQIPHWTLNVSGTIQSRKVSFSPLPSTCWVVPFSQNFSSPLALYAQQGFGRGRGCAWDVRTPQSLSGRKRGVNLVRGRVVTLIPGVAYIKVAPVSGCVR</sequence>
<dbReference type="EMBL" id="BMAV01003425">
    <property type="protein sequence ID" value="GFY43004.1"/>
    <property type="molecule type" value="Genomic_DNA"/>
</dbReference>
<reference evidence="1" key="1">
    <citation type="submission" date="2020-08" db="EMBL/GenBank/DDBJ databases">
        <title>Multicomponent nature underlies the extraordinary mechanical properties of spider dragline silk.</title>
        <authorList>
            <person name="Kono N."/>
            <person name="Nakamura H."/>
            <person name="Mori M."/>
            <person name="Yoshida Y."/>
            <person name="Ohtoshi R."/>
            <person name="Malay A.D."/>
            <person name="Moran D.A.P."/>
            <person name="Tomita M."/>
            <person name="Numata K."/>
            <person name="Arakawa K."/>
        </authorList>
    </citation>
    <scope>NUCLEOTIDE SEQUENCE</scope>
</reference>
<name>A0A8X6WYZ7_9ARAC</name>
<proteinExistence type="predicted"/>
<protein>
    <submittedName>
        <fullName evidence="1">Uncharacterized protein</fullName>
    </submittedName>
</protein>
<gene>
    <name evidence="1" type="ORF">TNIN_396081</name>
</gene>
<evidence type="ECO:0000313" key="2">
    <source>
        <dbReference type="Proteomes" id="UP000886998"/>
    </source>
</evidence>
<comment type="caution">
    <text evidence="1">The sequence shown here is derived from an EMBL/GenBank/DDBJ whole genome shotgun (WGS) entry which is preliminary data.</text>
</comment>
<dbReference type="AlphaFoldDB" id="A0A8X6WYZ7"/>
<evidence type="ECO:0000313" key="1">
    <source>
        <dbReference type="EMBL" id="GFY43004.1"/>
    </source>
</evidence>
<organism evidence="1 2">
    <name type="scientific">Trichonephila inaurata madagascariensis</name>
    <dbReference type="NCBI Taxonomy" id="2747483"/>
    <lineage>
        <taxon>Eukaryota</taxon>
        <taxon>Metazoa</taxon>
        <taxon>Ecdysozoa</taxon>
        <taxon>Arthropoda</taxon>
        <taxon>Chelicerata</taxon>
        <taxon>Arachnida</taxon>
        <taxon>Araneae</taxon>
        <taxon>Araneomorphae</taxon>
        <taxon>Entelegynae</taxon>
        <taxon>Araneoidea</taxon>
        <taxon>Nephilidae</taxon>
        <taxon>Trichonephila</taxon>
        <taxon>Trichonephila inaurata</taxon>
    </lineage>
</organism>
<accession>A0A8X6WYZ7</accession>
<dbReference type="Proteomes" id="UP000886998">
    <property type="component" value="Unassembled WGS sequence"/>
</dbReference>
<keyword evidence="2" id="KW-1185">Reference proteome</keyword>